<gene>
    <name evidence="1" type="ORF">L2E82_18333</name>
</gene>
<reference evidence="1 2" key="2">
    <citation type="journal article" date="2022" name="Mol. Ecol. Resour.">
        <title>The genomes of chicory, endive, great burdock and yacon provide insights into Asteraceae paleo-polyploidization history and plant inulin production.</title>
        <authorList>
            <person name="Fan W."/>
            <person name="Wang S."/>
            <person name="Wang H."/>
            <person name="Wang A."/>
            <person name="Jiang F."/>
            <person name="Liu H."/>
            <person name="Zhao H."/>
            <person name="Xu D."/>
            <person name="Zhang Y."/>
        </authorList>
    </citation>
    <scope>NUCLEOTIDE SEQUENCE [LARGE SCALE GENOMIC DNA]</scope>
    <source>
        <strain evidence="2">cv. Punajuju</strain>
        <tissue evidence="1">Leaves</tissue>
    </source>
</reference>
<comment type="caution">
    <text evidence="1">The sequence shown here is derived from an EMBL/GenBank/DDBJ whole genome shotgun (WGS) entry which is preliminary data.</text>
</comment>
<reference evidence="2" key="1">
    <citation type="journal article" date="2022" name="Mol. Ecol. Resour.">
        <title>The genomes of chicory, endive, great burdock and yacon provide insights into Asteraceae palaeo-polyploidization history and plant inulin production.</title>
        <authorList>
            <person name="Fan W."/>
            <person name="Wang S."/>
            <person name="Wang H."/>
            <person name="Wang A."/>
            <person name="Jiang F."/>
            <person name="Liu H."/>
            <person name="Zhao H."/>
            <person name="Xu D."/>
            <person name="Zhang Y."/>
        </authorList>
    </citation>
    <scope>NUCLEOTIDE SEQUENCE [LARGE SCALE GENOMIC DNA]</scope>
    <source>
        <strain evidence="2">cv. Punajuju</strain>
    </source>
</reference>
<name>A0ACB9F9B8_CICIN</name>
<dbReference type="EMBL" id="CM042011">
    <property type="protein sequence ID" value="KAI3767904.1"/>
    <property type="molecule type" value="Genomic_DNA"/>
</dbReference>
<organism evidence="1 2">
    <name type="scientific">Cichorium intybus</name>
    <name type="common">Chicory</name>
    <dbReference type="NCBI Taxonomy" id="13427"/>
    <lineage>
        <taxon>Eukaryota</taxon>
        <taxon>Viridiplantae</taxon>
        <taxon>Streptophyta</taxon>
        <taxon>Embryophyta</taxon>
        <taxon>Tracheophyta</taxon>
        <taxon>Spermatophyta</taxon>
        <taxon>Magnoliopsida</taxon>
        <taxon>eudicotyledons</taxon>
        <taxon>Gunneridae</taxon>
        <taxon>Pentapetalae</taxon>
        <taxon>asterids</taxon>
        <taxon>campanulids</taxon>
        <taxon>Asterales</taxon>
        <taxon>Asteraceae</taxon>
        <taxon>Cichorioideae</taxon>
        <taxon>Cichorieae</taxon>
        <taxon>Cichoriinae</taxon>
        <taxon>Cichorium</taxon>
    </lineage>
</organism>
<dbReference type="Proteomes" id="UP001055811">
    <property type="component" value="Linkage Group LG03"/>
</dbReference>
<evidence type="ECO:0000313" key="1">
    <source>
        <dbReference type="EMBL" id="KAI3767904.1"/>
    </source>
</evidence>
<keyword evidence="2" id="KW-1185">Reference proteome</keyword>
<proteinExistence type="predicted"/>
<accession>A0ACB9F9B8</accession>
<sequence length="110" mass="13082">MFLFVVDEVGGVEIQESRRLRDRGVAKEDRGNRERERGWSSQRNKRTKNRMMIRKRCLKQDSFQRSKVIPDHEMILYESSILERNPLTPSRTGVAGLVKKLIKLEKFHRK</sequence>
<protein>
    <submittedName>
        <fullName evidence="1">Uncharacterized protein</fullName>
    </submittedName>
</protein>
<evidence type="ECO:0000313" key="2">
    <source>
        <dbReference type="Proteomes" id="UP001055811"/>
    </source>
</evidence>